<dbReference type="GO" id="GO:0016787">
    <property type="term" value="F:hydrolase activity"/>
    <property type="evidence" value="ECO:0007669"/>
    <property type="project" value="InterPro"/>
</dbReference>
<evidence type="ECO:0000313" key="4">
    <source>
        <dbReference type="Proteomes" id="UP000262004"/>
    </source>
</evidence>
<protein>
    <submittedName>
        <fullName evidence="3">DEAD/DEAH box helicase</fullName>
    </submittedName>
</protein>
<keyword evidence="3" id="KW-0067">ATP-binding</keyword>
<feature type="region of interest" description="Disordered" evidence="1">
    <location>
        <begin position="1"/>
        <end position="21"/>
    </location>
</feature>
<dbReference type="EMBL" id="AP018558">
    <property type="protein sequence ID" value="BBD76786.1"/>
    <property type="molecule type" value="Genomic_DNA"/>
</dbReference>
<feature type="domain" description="Helicase/UvrB N-terminal" evidence="2">
    <location>
        <begin position="179"/>
        <end position="326"/>
    </location>
</feature>
<evidence type="ECO:0000313" key="3">
    <source>
        <dbReference type="EMBL" id="BBD76786.1"/>
    </source>
</evidence>
<organism evidence="3 4">
    <name type="scientific">Hydrogenophilus thermoluteolus</name>
    <name type="common">Pseudomonas hydrogenothermophila</name>
    <dbReference type="NCBI Taxonomy" id="297"/>
    <lineage>
        <taxon>Bacteria</taxon>
        <taxon>Pseudomonadati</taxon>
        <taxon>Pseudomonadota</taxon>
        <taxon>Hydrogenophilia</taxon>
        <taxon>Hydrogenophilales</taxon>
        <taxon>Hydrogenophilaceae</taxon>
        <taxon>Hydrogenophilus</taxon>
    </lineage>
</organism>
<sequence>MPRGRPRKNDAASPKASARDRAAAARASLPFNRKLALNQWLLGLFGVERFDQLAVHLKDESLEGLDADNIHRFHQALCLHLPPENRPELTDEQLLEYDQAIVSVTQHLNDRRITRGEEPIVWKYFQYLALLFTEIYLDRYFRDPAGLRQALNARIAALNETLPEADRITALEESEDPRLQLNKIAFWMATGSGKTLLMHANILQYQRFLETHGLSRELNRIILLTPNEGLSQQHLREFQKSGIEAEIFNKDGRGLFAGRAVEILEVTKLKEETGEKTVAVDAFEGNNLVLVDEGHRGASAGGDGAWMKFRNALCEKGFSFEYSATFGQAVAGNRQLTDLYARSTLFDYSYRWFYGDGFGKDYHILNLEDDRNEEWMRTYLTACLLSFFQQQRLYREQEASLRPFNIEKPLWVFVGGSVNAVRKEDKKDVSDVVAILKFLATYVANRKDSTERIRRVLKEGLVTATGKKLFTGRFAYLNTCGLSPEQIFDETLATLFNAPAGGLLHVENLKGAAGEIGVRVGDNAFFGVINVGDDTKLVKLCETSGLHVAEREFSGSLFHELDKPHSAINVLIGSKKFTEGWSSWRVSTMGLMNVGRSEGAQIIQLFGRGVRLKGYGMSLKRSVRATLPAALKRPRYIDLLETLHIFGVRADYMEQFRKFLEDEGLPANEERIEFILPVIRNLGTKPLKTIRLKKEINGVKTEFGDAFRKLGPVPTLQPPRPDLEPATAYLQKNQVVLNWYPKIQAMKSDGVSGSEDEGAPNEAHLTKQHIAFLDLDQLYFDLERFKAERGWYNLNLPRSGIAALLMDTSWYRLLIPASELAFDAFEKVRVWQEIAQALLRKYVERYYTFRKREWELPHLEYRELTEDDPNFPSILSEDGAECGYRILIEESKQEIVAKLKELKEAIEQGNLKDWEFRGLKAIWFERHLYQPLLFLDGSVVEISPAPLNKGERRFIEDLKAFHDANPDYFAERELYLLRNLSKGRGVGFFEAGNFHPDFIIWQVEEQPEGERQRVTFVDPKGIRNVGLQDPKISFYETVKEIEKRLGQPDVVLESFIVSNTPSHEMSKLWGITKDEMQKKHILFQEEDRETYIRELLEPVIPPQNQCAEK</sequence>
<name>A0A2Z6DWF8_HYDTE</name>
<dbReference type="Proteomes" id="UP000262004">
    <property type="component" value="Chromosome"/>
</dbReference>
<dbReference type="Gene3D" id="3.40.50.300">
    <property type="entry name" value="P-loop containing nucleotide triphosphate hydrolases"/>
    <property type="match status" value="1"/>
</dbReference>
<dbReference type="Pfam" id="PF04851">
    <property type="entry name" value="ResIII"/>
    <property type="match status" value="1"/>
</dbReference>
<keyword evidence="3" id="KW-0547">Nucleotide-binding</keyword>
<gene>
    <name evidence="3" type="ORF">HPTL_0518</name>
</gene>
<accession>A0A2Z6DWF8</accession>
<proteinExistence type="predicted"/>
<dbReference type="GO" id="GO:0004386">
    <property type="term" value="F:helicase activity"/>
    <property type="evidence" value="ECO:0007669"/>
    <property type="project" value="UniProtKB-KW"/>
</dbReference>
<evidence type="ECO:0000256" key="1">
    <source>
        <dbReference type="SAM" id="MobiDB-lite"/>
    </source>
</evidence>
<dbReference type="KEGG" id="htl:HPTL_0518"/>
<dbReference type="SUPFAM" id="SSF52540">
    <property type="entry name" value="P-loop containing nucleoside triphosphate hydrolases"/>
    <property type="match status" value="1"/>
</dbReference>
<dbReference type="GO" id="GO:0005524">
    <property type="term" value="F:ATP binding"/>
    <property type="evidence" value="ECO:0007669"/>
    <property type="project" value="InterPro"/>
</dbReference>
<dbReference type="GO" id="GO:0003677">
    <property type="term" value="F:DNA binding"/>
    <property type="evidence" value="ECO:0007669"/>
    <property type="project" value="InterPro"/>
</dbReference>
<keyword evidence="3" id="KW-0347">Helicase</keyword>
<keyword evidence="4" id="KW-1185">Reference proteome</keyword>
<keyword evidence="3" id="KW-0378">Hydrolase</keyword>
<dbReference type="OrthoDB" id="9804145at2"/>
<dbReference type="InterPro" id="IPR006935">
    <property type="entry name" value="Helicase/UvrB_N"/>
</dbReference>
<dbReference type="REBASE" id="253816">
    <property type="entry name" value="HthTH1ORF516P"/>
</dbReference>
<evidence type="ECO:0000259" key="2">
    <source>
        <dbReference type="Pfam" id="PF04851"/>
    </source>
</evidence>
<dbReference type="InterPro" id="IPR027417">
    <property type="entry name" value="P-loop_NTPase"/>
</dbReference>
<dbReference type="RefSeq" id="WP_119334599.1">
    <property type="nucleotide sequence ID" value="NZ_AP018558.1"/>
</dbReference>
<reference evidence="3 4" key="1">
    <citation type="submission" date="2018-04" db="EMBL/GenBank/DDBJ databases">
        <title>Complete genome sequence of Hydrogenophilus thermoluteolus TH-1.</title>
        <authorList>
            <person name="Arai H."/>
        </authorList>
    </citation>
    <scope>NUCLEOTIDE SEQUENCE [LARGE SCALE GENOMIC DNA]</scope>
    <source>
        <strain evidence="3 4">TH-1</strain>
    </source>
</reference>
<dbReference type="AlphaFoldDB" id="A0A2Z6DWF8"/>